<dbReference type="AlphaFoldDB" id="A0A9N8ENL4"/>
<feature type="compositionally biased region" description="Acidic residues" evidence="1">
    <location>
        <begin position="91"/>
        <end position="104"/>
    </location>
</feature>
<proteinExistence type="predicted"/>
<name>A0A9N8ENL4_9STRA</name>
<feature type="region of interest" description="Disordered" evidence="1">
    <location>
        <begin position="581"/>
        <end position="606"/>
    </location>
</feature>
<dbReference type="Proteomes" id="UP001153069">
    <property type="component" value="Unassembled WGS sequence"/>
</dbReference>
<feature type="region of interest" description="Disordered" evidence="1">
    <location>
        <begin position="1"/>
        <end position="27"/>
    </location>
</feature>
<gene>
    <name evidence="2" type="ORF">SEMRO_1537_G280680.1</name>
</gene>
<evidence type="ECO:0000256" key="1">
    <source>
        <dbReference type="SAM" id="MobiDB-lite"/>
    </source>
</evidence>
<dbReference type="EMBL" id="CAICTM010001535">
    <property type="protein sequence ID" value="CAB9524436.1"/>
    <property type="molecule type" value="Genomic_DNA"/>
</dbReference>
<accession>A0A9N8ENL4</accession>
<protein>
    <submittedName>
        <fullName evidence="2">Uncharacterized protein</fullName>
    </submittedName>
</protein>
<feature type="compositionally biased region" description="Basic and acidic residues" evidence="1">
    <location>
        <begin position="242"/>
        <end position="257"/>
    </location>
</feature>
<keyword evidence="3" id="KW-1185">Reference proteome</keyword>
<feature type="compositionally biased region" description="Basic residues" evidence="1">
    <location>
        <begin position="1"/>
        <end position="11"/>
    </location>
</feature>
<feature type="region of interest" description="Disordered" evidence="1">
    <location>
        <begin position="59"/>
        <end position="169"/>
    </location>
</feature>
<feature type="compositionally biased region" description="Low complexity" evidence="1">
    <location>
        <begin position="340"/>
        <end position="357"/>
    </location>
</feature>
<organism evidence="2 3">
    <name type="scientific">Seminavis robusta</name>
    <dbReference type="NCBI Taxonomy" id="568900"/>
    <lineage>
        <taxon>Eukaryota</taxon>
        <taxon>Sar</taxon>
        <taxon>Stramenopiles</taxon>
        <taxon>Ochrophyta</taxon>
        <taxon>Bacillariophyta</taxon>
        <taxon>Bacillariophyceae</taxon>
        <taxon>Bacillariophycidae</taxon>
        <taxon>Naviculales</taxon>
        <taxon>Naviculaceae</taxon>
        <taxon>Seminavis</taxon>
    </lineage>
</organism>
<comment type="caution">
    <text evidence="2">The sequence shown here is derived from an EMBL/GenBank/DDBJ whole genome shotgun (WGS) entry which is preliminary data.</text>
</comment>
<feature type="compositionally biased region" description="Basic and acidic residues" evidence="1">
    <location>
        <begin position="317"/>
        <end position="334"/>
    </location>
</feature>
<reference evidence="2" key="1">
    <citation type="submission" date="2020-06" db="EMBL/GenBank/DDBJ databases">
        <authorList>
            <consortium name="Plant Systems Biology data submission"/>
        </authorList>
    </citation>
    <scope>NUCLEOTIDE SEQUENCE</scope>
    <source>
        <strain evidence="2">D6</strain>
    </source>
</reference>
<sequence length="606" mass="67898">MAPNNKKKKPKAASAKPPARGSEVDVQMQKVLELLSDRTRGNATNEEIETAVSNILSAAGLDSSQSQQSQTNPAPPKRAPLKKIEPKIELDMEDYDEDEDEDEGDTSKKQSNETKNSTAAAAVPQKATSPSQDDTKEEEEAPKKRKRGRPRKEVNQSVKERKLERAKRDELYEHIPLGKQGASMMTAFGDGPDPKPQAVLVALLGARRLLQVTIQDARALRRKATQQFQKAQIDVAKHSKANNKDTDNNNSKHDNNNPRRPIPAALPDAHMLYRAFEGYDKLSYAPKCGFDFEQLSAMYPEEMRAYTRWNQLRDEYASKSDDKDIAEKAEKNGDETDLVDTTTAESATSNSNNNNNNKSDETGGHLLERAVQFDVRTSLMDKGWYMKFSEHRKGSFLPRRLKEEGDKDWEAQRKATKGKKENGVWSNMSANSARFLHWVGFDPNKGLPPPNDETTNALAFLGYDFFGRIVEKAIFLKNLSKARLSNEEVDERTILMELADGEQLEKSDIDKAMHDINPVSLYSTATSGEGKPFAQLYFGPSFEYRLELELEELMCGGAERSDISPEEAKIRREEDKLFGTISAPPSTSKVMDLLDKKGDEGDQTLA</sequence>
<evidence type="ECO:0000313" key="2">
    <source>
        <dbReference type="EMBL" id="CAB9524436.1"/>
    </source>
</evidence>
<evidence type="ECO:0000313" key="3">
    <source>
        <dbReference type="Proteomes" id="UP001153069"/>
    </source>
</evidence>
<feature type="compositionally biased region" description="Polar residues" evidence="1">
    <location>
        <begin position="59"/>
        <end position="72"/>
    </location>
</feature>
<feature type="compositionally biased region" description="Basic and acidic residues" evidence="1">
    <location>
        <begin position="151"/>
        <end position="169"/>
    </location>
</feature>
<feature type="region of interest" description="Disordered" evidence="1">
    <location>
        <begin position="317"/>
        <end position="364"/>
    </location>
</feature>
<feature type="region of interest" description="Disordered" evidence="1">
    <location>
        <begin position="230"/>
        <end position="264"/>
    </location>
</feature>
<dbReference type="OrthoDB" id="46516at2759"/>